<evidence type="ECO:0000313" key="1">
    <source>
        <dbReference type="EMBL" id="MEQ2297755.1"/>
    </source>
</evidence>
<dbReference type="InterPro" id="IPR051587">
    <property type="entry name" value="Adhesion_GPCR"/>
</dbReference>
<organism evidence="1 2">
    <name type="scientific">Ameca splendens</name>
    <dbReference type="NCBI Taxonomy" id="208324"/>
    <lineage>
        <taxon>Eukaryota</taxon>
        <taxon>Metazoa</taxon>
        <taxon>Chordata</taxon>
        <taxon>Craniata</taxon>
        <taxon>Vertebrata</taxon>
        <taxon>Euteleostomi</taxon>
        <taxon>Actinopterygii</taxon>
        <taxon>Neopterygii</taxon>
        <taxon>Teleostei</taxon>
        <taxon>Neoteleostei</taxon>
        <taxon>Acanthomorphata</taxon>
        <taxon>Ovalentaria</taxon>
        <taxon>Atherinomorphae</taxon>
        <taxon>Cyprinodontiformes</taxon>
        <taxon>Goodeidae</taxon>
        <taxon>Ameca</taxon>
    </lineage>
</organism>
<sequence>MVGKKTAICMNGLYGAIEDNCVLAPVHGLLDKSKELNDSTLPVFLEELKNVTVNHTGIITQSPATISTIVTILNSVANASSLLSLPLSKQSTNNILEIAGLLTSENAKASWDILNQKENRPSLETKNNTNIKSSSSSLLNVFETISTLLANESFTIETPFILLTKTNFTYSF</sequence>
<proteinExistence type="predicted"/>
<gene>
    <name evidence="1" type="ORF">AMECASPLE_037885</name>
</gene>
<dbReference type="EMBL" id="JAHRIP010044270">
    <property type="protein sequence ID" value="MEQ2297755.1"/>
    <property type="molecule type" value="Genomic_DNA"/>
</dbReference>
<dbReference type="Proteomes" id="UP001469553">
    <property type="component" value="Unassembled WGS sequence"/>
</dbReference>
<name>A0ABV0YWF2_9TELE</name>
<protein>
    <submittedName>
        <fullName evidence="1">Uncharacterized protein</fullName>
    </submittedName>
</protein>
<reference evidence="1 2" key="1">
    <citation type="submission" date="2021-06" db="EMBL/GenBank/DDBJ databases">
        <authorList>
            <person name="Palmer J.M."/>
        </authorList>
    </citation>
    <scope>NUCLEOTIDE SEQUENCE [LARGE SCALE GENOMIC DNA]</scope>
    <source>
        <strain evidence="1 2">AS_MEX2019</strain>
        <tissue evidence="1">Muscle</tissue>
    </source>
</reference>
<dbReference type="PANTHER" id="PTHR45813">
    <property type="entry name" value="IG-LIKE DOMAIN-CONTAINING PROTEIN"/>
    <property type="match status" value="1"/>
</dbReference>
<dbReference type="PANTHER" id="PTHR45813:SF4">
    <property type="entry name" value="ADHESION G PROTEIN-COUPLED RECEPTOR F5"/>
    <property type="match status" value="1"/>
</dbReference>
<evidence type="ECO:0000313" key="2">
    <source>
        <dbReference type="Proteomes" id="UP001469553"/>
    </source>
</evidence>
<keyword evidence="2" id="KW-1185">Reference proteome</keyword>
<accession>A0ABV0YWF2</accession>
<feature type="non-terminal residue" evidence="1">
    <location>
        <position position="172"/>
    </location>
</feature>
<comment type="caution">
    <text evidence="1">The sequence shown here is derived from an EMBL/GenBank/DDBJ whole genome shotgun (WGS) entry which is preliminary data.</text>
</comment>